<accession>A0A1M7MAE2</accession>
<evidence type="ECO:0000313" key="1">
    <source>
        <dbReference type="EMBL" id="SHM87779.1"/>
    </source>
</evidence>
<dbReference type="CDD" id="cd12105">
    <property type="entry name" value="HmuY"/>
    <property type="match status" value="1"/>
</dbReference>
<dbReference type="EMBL" id="FRCY01000004">
    <property type="protein sequence ID" value="SHM87779.1"/>
    <property type="molecule type" value="Genomic_DNA"/>
</dbReference>
<dbReference type="InterPro" id="IPR025921">
    <property type="entry name" value="HmuY"/>
</dbReference>
<reference evidence="1 2" key="1">
    <citation type="submission" date="2016-11" db="EMBL/GenBank/DDBJ databases">
        <authorList>
            <person name="Jaros S."/>
            <person name="Januszkiewicz K."/>
            <person name="Wedrychowicz H."/>
        </authorList>
    </citation>
    <scope>NUCLEOTIDE SEQUENCE [LARGE SCALE GENOMIC DNA]</scope>
    <source>
        <strain evidence="1 2">CGMCC 1.6102</strain>
    </source>
</reference>
<proteinExistence type="predicted"/>
<gene>
    <name evidence="1" type="ORF">SAMN04488057_104190</name>
</gene>
<keyword evidence="2" id="KW-1185">Reference proteome</keyword>
<dbReference type="Pfam" id="PF14064">
    <property type="entry name" value="HmuY"/>
    <property type="match status" value="1"/>
</dbReference>
<dbReference type="Proteomes" id="UP000184513">
    <property type="component" value="Unassembled WGS sequence"/>
</dbReference>
<evidence type="ECO:0000313" key="2">
    <source>
        <dbReference type="Proteomes" id="UP000184513"/>
    </source>
</evidence>
<protein>
    <submittedName>
        <fullName evidence="1">HmuY protein</fullName>
    </submittedName>
</protein>
<sequence>MIKWNQILAGILLLAVNAGCESSEVEKPEIDAQAKTVENLYAPNDVIDRSTGEITEERPFRYFSLENNQETDNREGNWDIAFKGTTLIVNSGTSGSGSAQGTVVTAAFDELNEVPSSVEFHSDGADGMAIPTGSGNGWYNYNPSNHVVSPIPGRVILIRTNAGNYAKVEILSYYQDNPPLAEVDPMSTPSPYYTFRFLVQPDGSMNF</sequence>
<dbReference type="AlphaFoldDB" id="A0A1M7MAE2"/>
<dbReference type="RefSeq" id="WP_073093979.1">
    <property type="nucleotide sequence ID" value="NZ_FRCY01000004.1"/>
</dbReference>
<dbReference type="OrthoDB" id="5510929at2"/>
<name>A0A1M7MAE2_9BACT</name>
<organism evidence="1 2">
    <name type="scientific">Cyclobacterium lianum</name>
    <dbReference type="NCBI Taxonomy" id="388280"/>
    <lineage>
        <taxon>Bacteria</taxon>
        <taxon>Pseudomonadati</taxon>
        <taxon>Bacteroidota</taxon>
        <taxon>Cytophagia</taxon>
        <taxon>Cytophagales</taxon>
        <taxon>Cyclobacteriaceae</taxon>
        <taxon>Cyclobacterium</taxon>
    </lineage>
</organism>
<dbReference type="STRING" id="388280.SAMN04488057_104190"/>